<gene>
    <name evidence="1" type="ORF">L6164_037853</name>
</gene>
<dbReference type="Proteomes" id="UP000828941">
    <property type="component" value="Chromosome 14"/>
</dbReference>
<name>A0ACB9KLB8_BAUVA</name>
<organism evidence="1 2">
    <name type="scientific">Bauhinia variegata</name>
    <name type="common">Purple orchid tree</name>
    <name type="synonym">Phanera variegata</name>
    <dbReference type="NCBI Taxonomy" id="167791"/>
    <lineage>
        <taxon>Eukaryota</taxon>
        <taxon>Viridiplantae</taxon>
        <taxon>Streptophyta</taxon>
        <taxon>Embryophyta</taxon>
        <taxon>Tracheophyta</taxon>
        <taxon>Spermatophyta</taxon>
        <taxon>Magnoliopsida</taxon>
        <taxon>eudicotyledons</taxon>
        <taxon>Gunneridae</taxon>
        <taxon>Pentapetalae</taxon>
        <taxon>rosids</taxon>
        <taxon>fabids</taxon>
        <taxon>Fabales</taxon>
        <taxon>Fabaceae</taxon>
        <taxon>Cercidoideae</taxon>
        <taxon>Cercideae</taxon>
        <taxon>Bauhiniinae</taxon>
        <taxon>Bauhinia</taxon>
    </lineage>
</organism>
<protein>
    <submittedName>
        <fullName evidence="1">Uncharacterized protein</fullName>
    </submittedName>
</protein>
<evidence type="ECO:0000313" key="2">
    <source>
        <dbReference type="Proteomes" id="UP000828941"/>
    </source>
</evidence>
<accession>A0ACB9KLB8</accession>
<sequence length="129" mass="14674">MTKSKLLPSPGVGLKIRSRIRVKSTFPLISGWNAFLEEATRGIDKFEVGCGMFRFEREPKPNGGGENILIESSTVLNNEKDFSKFDQIDRESYHLLAKNPIIDRIRASLANEKSTVLTLRKKLEKRKSH</sequence>
<keyword evidence="2" id="KW-1185">Reference proteome</keyword>
<comment type="caution">
    <text evidence="1">The sequence shown here is derived from an EMBL/GenBank/DDBJ whole genome shotgun (WGS) entry which is preliminary data.</text>
</comment>
<reference evidence="1 2" key="1">
    <citation type="journal article" date="2022" name="DNA Res.">
        <title>Chromosomal-level genome assembly of the orchid tree Bauhinia variegata (Leguminosae; Cercidoideae) supports the allotetraploid origin hypothesis of Bauhinia.</title>
        <authorList>
            <person name="Zhong Y."/>
            <person name="Chen Y."/>
            <person name="Zheng D."/>
            <person name="Pang J."/>
            <person name="Liu Y."/>
            <person name="Luo S."/>
            <person name="Meng S."/>
            <person name="Qian L."/>
            <person name="Wei D."/>
            <person name="Dai S."/>
            <person name="Zhou R."/>
        </authorList>
    </citation>
    <scope>NUCLEOTIDE SEQUENCE [LARGE SCALE GENOMIC DNA]</scope>
    <source>
        <strain evidence="1">BV-YZ2020</strain>
    </source>
</reference>
<proteinExistence type="predicted"/>
<dbReference type="EMBL" id="CM039439">
    <property type="protein sequence ID" value="KAI4297999.1"/>
    <property type="molecule type" value="Genomic_DNA"/>
</dbReference>
<evidence type="ECO:0000313" key="1">
    <source>
        <dbReference type="EMBL" id="KAI4297999.1"/>
    </source>
</evidence>